<evidence type="ECO:0008006" key="3">
    <source>
        <dbReference type="Google" id="ProtNLM"/>
    </source>
</evidence>
<proteinExistence type="predicted"/>
<dbReference type="Proteomes" id="UP001213681">
    <property type="component" value="Unassembled WGS sequence"/>
</dbReference>
<protein>
    <recommendedName>
        <fullName evidence="3">Transcription factor domain-containing protein</fullName>
    </recommendedName>
</protein>
<accession>A0AAD6C6Z0</accession>
<comment type="caution">
    <text evidence="1">The sequence shown here is derived from an EMBL/GenBank/DDBJ whole genome shotgun (WGS) entry which is preliminary data.</text>
</comment>
<reference evidence="1" key="2">
    <citation type="journal article" date="2023" name="IMA Fungus">
        <title>Comparative genomic study of the Penicillium genus elucidates a diverse pangenome and 15 lateral gene transfer events.</title>
        <authorList>
            <person name="Petersen C."/>
            <person name="Sorensen T."/>
            <person name="Nielsen M.R."/>
            <person name="Sondergaard T.E."/>
            <person name="Sorensen J.L."/>
            <person name="Fitzpatrick D.A."/>
            <person name="Frisvad J.C."/>
            <person name="Nielsen K.L."/>
        </authorList>
    </citation>
    <scope>NUCLEOTIDE SEQUENCE</scope>
    <source>
        <strain evidence="1">IBT 16125</strain>
    </source>
</reference>
<dbReference type="GeneID" id="81598044"/>
<sequence>MCQGLDETLTAEYKALLIGAGLQLYVFYLLDTGESLSRKIGLLRAFDLAKSLINNLQQLDATASIIKYSPSSYFRIATLAALFILRLEDSSLASLLDLEGGKRAFNAALRILQRASLEDNDLPGRTSKILAELWSIQGRSRQSGEEPGLKLRTRLAASLLHDQLWSWRETLVAKSQPQTLRLMVTTPSLPNFYFRFLIRRTSVIDDTGMIDSQDNNPLEDPVLDPETSAIVGSDFVVDGFPFEEIFDMELMSLLPFDSENDVPHPSHIEHFSTSAPR</sequence>
<dbReference type="AlphaFoldDB" id="A0AAD6C6Z0"/>
<evidence type="ECO:0000313" key="1">
    <source>
        <dbReference type="EMBL" id="KAJ5453463.1"/>
    </source>
</evidence>
<name>A0AAD6C6Z0_9EURO</name>
<evidence type="ECO:0000313" key="2">
    <source>
        <dbReference type="Proteomes" id="UP001213681"/>
    </source>
</evidence>
<organism evidence="1 2">
    <name type="scientific">Penicillium daleae</name>
    <dbReference type="NCBI Taxonomy" id="63821"/>
    <lineage>
        <taxon>Eukaryota</taxon>
        <taxon>Fungi</taxon>
        <taxon>Dikarya</taxon>
        <taxon>Ascomycota</taxon>
        <taxon>Pezizomycotina</taxon>
        <taxon>Eurotiomycetes</taxon>
        <taxon>Eurotiomycetidae</taxon>
        <taxon>Eurotiales</taxon>
        <taxon>Aspergillaceae</taxon>
        <taxon>Penicillium</taxon>
    </lineage>
</organism>
<keyword evidence="2" id="KW-1185">Reference proteome</keyword>
<dbReference type="RefSeq" id="XP_056766419.1">
    <property type="nucleotide sequence ID" value="XM_056907801.1"/>
</dbReference>
<gene>
    <name evidence="1" type="ORF">N7458_004419</name>
</gene>
<dbReference type="EMBL" id="JAPVEA010000005">
    <property type="protein sequence ID" value="KAJ5453463.1"/>
    <property type="molecule type" value="Genomic_DNA"/>
</dbReference>
<reference evidence="1" key="1">
    <citation type="submission" date="2022-12" db="EMBL/GenBank/DDBJ databases">
        <authorList>
            <person name="Petersen C."/>
        </authorList>
    </citation>
    <scope>NUCLEOTIDE SEQUENCE</scope>
    <source>
        <strain evidence="1">IBT 16125</strain>
    </source>
</reference>